<proteinExistence type="predicted"/>
<dbReference type="Proteomes" id="UP001597319">
    <property type="component" value="Unassembled WGS sequence"/>
</dbReference>
<feature type="chain" id="PRO_5046362159" evidence="1">
    <location>
        <begin position="23"/>
        <end position="94"/>
    </location>
</feature>
<organism evidence="2 3">
    <name type="scientific">Aquimarina rubra</name>
    <dbReference type="NCBI Taxonomy" id="1920033"/>
    <lineage>
        <taxon>Bacteria</taxon>
        <taxon>Pseudomonadati</taxon>
        <taxon>Bacteroidota</taxon>
        <taxon>Flavobacteriia</taxon>
        <taxon>Flavobacteriales</taxon>
        <taxon>Flavobacteriaceae</taxon>
        <taxon>Aquimarina</taxon>
    </lineage>
</organism>
<feature type="signal peptide" evidence="1">
    <location>
        <begin position="1"/>
        <end position="22"/>
    </location>
</feature>
<sequence>MKTHKHIIASVFLILFSFIQLADLHAVGHDANDMDCKICQLASENIDDNFTSADIIELPESIIIPSDVVKNYYQKRYVDSSTKFSFLNKAPPAA</sequence>
<accession>A0ABW5LGY2</accession>
<reference evidence="3" key="1">
    <citation type="journal article" date="2019" name="Int. J. Syst. Evol. Microbiol.">
        <title>The Global Catalogue of Microorganisms (GCM) 10K type strain sequencing project: providing services to taxonomists for standard genome sequencing and annotation.</title>
        <authorList>
            <consortium name="The Broad Institute Genomics Platform"/>
            <consortium name="The Broad Institute Genome Sequencing Center for Infectious Disease"/>
            <person name="Wu L."/>
            <person name="Ma J."/>
        </authorList>
    </citation>
    <scope>NUCLEOTIDE SEQUENCE [LARGE SCALE GENOMIC DNA]</scope>
    <source>
        <strain evidence="3">KCTC 52274</strain>
    </source>
</reference>
<gene>
    <name evidence="2" type="ORF">ACFSR1_12250</name>
</gene>
<evidence type="ECO:0000313" key="2">
    <source>
        <dbReference type="EMBL" id="MFD2563441.1"/>
    </source>
</evidence>
<dbReference type="RefSeq" id="WP_378292864.1">
    <property type="nucleotide sequence ID" value="NZ_JBHULE010000019.1"/>
</dbReference>
<keyword evidence="1" id="KW-0732">Signal</keyword>
<name>A0ABW5LGY2_9FLAO</name>
<evidence type="ECO:0000256" key="1">
    <source>
        <dbReference type="SAM" id="SignalP"/>
    </source>
</evidence>
<evidence type="ECO:0000313" key="3">
    <source>
        <dbReference type="Proteomes" id="UP001597319"/>
    </source>
</evidence>
<dbReference type="EMBL" id="JBHULE010000019">
    <property type="protein sequence ID" value="MFD2563441.1"/>
    <property type="molecule type" value="Genomic_DNA"/>
</dbReference>
<keyword evidence="3" id="KW-1185">Reference proteome</keyword>
<protein>
    <submittedName>
        <fullName evidence="2">Uncharacterized protein</fullName>
    </submittedName>
</protein>
<comment type="caution">
    <text evidence="2">The sequence shown here is derived from an EMBL/GenBank/DDBJ whole genome shotgun (WGS) entry which is preliminary data.</text>
</comment>